<accession>G2YQ54</accession>
<evidence type="ECO:0000313" key="2">
    <source>
        <dbReference type="Proteomes" id="UP000008177"/>
    </source>
</evidence>
<evidence type="ECO:0000313" key="1">
    <source>
        <dbReference type="EMBL" id="CCD53752.1"/>
    </source>
</evidence>
<name>G2YQ54_BOTF4</name>
<dbReference type="EMBL" id="FQ790348">
    <property type="protein sequence ID" value="CCD53752.1"/>
    <property type="molecule type" value="Genomic_DNA"/>
</dbReference>
<proteinExistence type="predicted"/>
<dbReference type="Proteomes" id="UP000008177">
    <property type="component" value="Unplaced contigs"/>
</dbReference>
<dbReference type="InParanoid" id="G2YQ54"/>
<reference evidence="2" key="1">
    <citation type="journal article" date="2011" name="PLoS Genet.">
        <title>Genomic analysis of the necrotrophic fungal pathogens Sclerotinia sclerotiorum and Botrytis cinerea.</title>
        <authorList>
            <person name="Amselem J."/>
            <person name="Cuomo C.A."/>
            <person name="van Kan J.A."/>
            <person name="Viaud M."/>
            <person name="Benito E.P."/>
            <person name="Couloux A."/>
            <person name="Coutinho P.M."/>
            <person name="de Vries R.P."/>
            <person name="Dyer P.S."/>
            <person name="Fillinger S."/>
            <person name="Fournier E."/>
            <person name="Gout L."/>
            <person name="Hahn M."/>
            <person name="Kohn L."/>
            <person name="Lapalu N."/>
            <person name="Plummer K.M."/>
            <person name="Pradier J.M."/>
            <person name="Quevillon E."/>
            <person name="Sharon A."/>
            <person name="Simon A."/>
            <person name="ten Have A."/>
            <person name="Tudzynski B."/>
            <person name="Tudzynski P."/>
            <person name="Wincker P."/>
            <person name="Andrew M."/>
            <person name="Anthouard V."/>
            <person name="Beever R.E."/>
            <person name="Beffa R."/>
            <person name="Benoit I."/>
            <person name="Bouzid O."/>
            <person name="Brault B."/>
            <person name="Chen Z."/>
            <person name="Choquer M."/>
            <person name="Collemare J."/>
            <person name="Cotton P."/>
            <person name="Danchin E.G."/>
            <person name="Da Silva C."/>
            <person name="Gautier A."/>
            <person name="Giraud C."/>
            <person name="Giraud T."/>
            <person name="Gonzalez C."/>
            <person name="Grossetete S."/>
            <person name="Guldener U."/>
            <person name="Henrissat B."/>
            <person name="Howlett B.J."/>
            <person name="Kodira C."/>
            <person name="Kretschmer M."/>
            <person name="Lappartient A."/>
            <person name="Leroch M."/>
            <person name="Levis C."/>
            <person name="Mauceli E."/>
            <person name="Neuveglise C."/>
            <person name="Oeser B."/>
            <person name="Pearson M."/>
            <person name="Poulain J."/>
            <person name="Poussereau N."/>
            <person name="Quesneville H."/>
            <person name="Rascle C."/>
            <person name="Schumacher J."/>
            <person name="Segurens B."/>
            <person name="Sexton A."/>
            <person name="Silva E."/>
            <person name="Sirven C."/>
            <person name="Soanes D.M."/>
            <person name="Talbot N.J."/>
            <person name="Templeton M."/>
            <person name="Yandava C."/>
            <person name="Yarden O."/>
            <person name="Zeng Q."/>
            <person name="Rollins J.A."/>
            <person name="Lebrun M.H."/>
            <person name="Dickman M."/>
        </authorList>
    </citation>
    <scope>NUCLEOTIDE SEQUENCE [LARGE SCALE GENOMIC DNA]</scope>
    <source>
        <strain evidence="2">T4</strain>
    </source>
</reference>
<dbReference type="AlphaFoldDB" id="G2YQ54"/>
<protein>
    <submittedName>
        <fullName evidence="1">Uncharacterized protein</fullName>
    </submittedName>
</protein>
<organism evidence="1 2">
    <name type="scientific">Botryotinia fuckeliana (strain T4)</name>
    <name type="common">Noble rot fungus</name>
    <name type="synonym">Botrytis cinerea</name>
    <dbReference type="NCBI Taxonomy" id="999810"/>
    <lineage>
        <taxon>Eukaryota</taxon>
        <taxon>Fungi</taxon>
        <taxon>Dikarya</taxon>
        <taxon>Ascomycota</taxon>
        <taxon>Pezizomycotina</taxon>
        <taxon>Leotiomycetes</taxon>
        <taxon>Helotiales</taxon>
        <taxon>Sclerotiniaceae</taxon>
        <taxon>Botrytis</taxon>
    </lineage>
</organism>
<dbReference type="HOGENOM" id="CLU_2775673_0_0_1"/>
<gene>
    <name evidence="1" type="ORF">BofuT4_uP133060.1</name>
</gene>
<sequence length="69" mass="8062">MFLNNGPEDGRLESNSFVNSQLFHPPVGWREYTPYAYFQLEGTFYRFFRPPFRPAFQAGIPIPTTRTAD</sequence>